<dbReference type="PANTHER" id="PTHR15254">
    <property type="entry name" value="FANCONI ANEMIA GROUP G PROTEIN FAMILY MEMBER"/>
    <property type="match status" value="1"/>
</dbReference>
<reference evidence="1" key="1">
    <citation type="journal article" date="2023" name="Science">
        <title>Genome structures resolve the early diversification of teleost fishes.</title>
        <authorList>
            <person name="Parey E."/>
            <person name="Louis A."/>
            <person name="Montfort J."/>
            <person name="Bouchez O."/>
            <person name="Roques C."/>
            <person name="Iampietro C."/>
            <person name="Lluch J."/>
            <person name="Castinel A."/>
            <person name="Donnadieu C."/>
            <person name="Desvignes T."/>
            <person name="Floi Bucao C."/>
            <person name="Jouanno E."/>
            <person name="Wen M."/>
            <person name="Mejri S."/>
            <person name="Dirks R."/>
            <person name="Jansen H."/>
            <person name="Henkel C."/>
            <person name="Chen W.J."/>
            <person name="Zahm M."/>
            <person name="Cabau C."/>
            <person name="Klopp C."/>
            <person name="Thompson A.W."/>
            <person name="Robinson-Rechavi M."/>
            <person name="Braasch I."/>
            <person name="Lecointre G."/>
            <person name="Bobe J."/>
            <person name="Postlethwait J.H."/>
            <person name="Berthelot C."/>
            <person name="Roest Crollius H."/>
            <person name="Guiguen Y."/>
        </authorList>
    </citation>
    <scope>NUCLEOTIDE SEQUENCE</scope>
    <source>
        <strain evidence="1">NC1722</strain>
    </source>
</reference>
<proteinExistence type="predicted"/>
<accession>A0AAD7SNA8</accession>
<sequence length="644" mass="71874">MHQGIRRSNCLDIWTVENNDIIKKWKLSERIQEVTLRRHDTRKRYYSEILRLLQKIQGVPSVPAGILLELTVLYNTLLFAISVSEFTETGVLLTQGIVRALESLGCQAPSSKPIVLWHTALQTFTDTDHLTHLHQLLCAQWALWLCTGQLENFLDLLSDAQEEATSPSGDLLAVIRDVGFYIEENPTLSVAMAPRELKELAHICTVTTKGIRRMEEGKDSEALLAFQEAVSQPAPRTLLAQLHTLTGICLAKLGRPQSAIQCYRKAMEVDFSCQSSLYQSSLLFRQQGNVQAEMEALGLLHAVVTSPVCRQASSSQAPLLSADSLLQSQAFSCILATPSPPVVQHALAQQCLNSERIPEAVEHYLDLLASLQADGKPLMNMSGSPALPRIPEIYLEAAFVMLKAKRYCDAVAICEEVVNKTVDLVPERLELGIPIEEDQRPGSTTMPATVSGRNKEIMEQRLNYVLWAGASYLLQGQAYGYMKDNTEAVTSLTRSINLLVKVHIKHKDWQCRDAGDWEAAGLKVQTLQRMKGLVLASRGVSFLHNGKQKEALCDFQLSLQTYPGVEHTELWLIEALWQLGRKEEGMAHWRRRTQGSTKRPTPVENTPRGLPLYLQSCLQDGISVEPEGLKKKMEDLIHSRGVLT</sequence>
<dbReference type="Pfam" id="PF13181">
    <property type="entry name" value="TPR_8"/>
    <property type="match status" value="1"/>
</dbReference>
<gene>
    <name evidence="1" type="ORF">AAFF_G00315580</name>
</gene>
<evidence type="ECO:0000313" key="1">
    <source>
        <dbReference type="EMBL" id="KAJ8405578.1"/>
    </source>
</evidence>
<dbReference type="GO" id="GO:0043240">
    <property type="term" value="C:Fanconi anaemia nuclear complex"/>
    <property type="evidence" value="ECO:0007669"/>
    <property type="project" value="InterPro"/>
</dbReference>
<organism evidence="1 2">
    <name type="scientific">Aldrovandia affinis</name>
    <dbReference type="NCBI Taxonomy" id="143900"/>
    <lineage>
        <taxon>Eukaryota</taxon>
        <taxon>Metazoa</taxon>
        <taxon>Chordata</taxon>
        <taxon>Craniata</taxon>
        <taxon>Vertebrata</taxon>
        <taxon>Euteleostomi</taxon>
        <taxon>Actinopterygii</taxon>
        <taxon>Neopterygii</taxon>
        <taxon>Teleostei</taxon>
        <taxon>Notacanthiformes</taxon>
        <taxon>Halosauridae</taxon>
        <taxon>Aldrovandia</taxon>
    </lineage>
</organism>
<dbReference type="SMART" id="SM00028">
    <property type="entry name" value="TPR"/>
    <property type="match status" value="3"/>
</dbReference>
<evidence type="ECO:0008006" key="3">
    <source>
        <dbReference type="Google" id="ProtNLM"/>
    </source>
</evidence>
<evidence type="ECO:0000313" key="2">
    <source>
        <dbReference type="Proteomes" id="UP001221898"/>
    </source>
</evidence>
<dbReference type="InterPro" id="IPR011990">
    <property type="entry name" value="TPR-like_helical_dom_sf"/>
</dbReference>
<dbReference type="PANTHER" id="PTHR15254:SF2">
    <property type="entry name" value="FANCONI ANEMIA GROUP G PROTEIN"/>
    <property type="match status" value="1"/>
</dbReference>
<comment type="caution">
    <text evidence="1">The sequence shown here is derived from an EMBL/GenBank/DDBJ whole genome shotgun (WGS) entry which is preliminary data.</text>
</comment>
<keyword evidence="2" id="KW-1185">Reference proteome</keyword>
<dbReference type="InterPro" id="IPR039684">
    <property type="entry name" value="FANCG"/>
</dbReference>
<name>A0AAD7SNA8_9TELE</name>
<dbReference type="GO" id="GO:0036297">
    <property type="term" value="P:interstrand cross-link repair"/>
    <property type="evidence" value="ECO:0007669"/>
    <property type="project" value="InterPro"/>
</dbReference>
<dbReference type="Gene3D" id="1.25.40.10">
    <property type="entry name" value="Tetratricopeptide repeat domain"/>
    <property type="match status" value="2"/>
</dbReference>
<dbReference type="InterPro" id="IPR019734">
    <property type="entry name" value="TPR_rpt"/>
</dbReference>
<dbReference type="AlphaFoldDB" id="A0AAD7SNA8"/>
<protein>
    <recommendedName>
        <fullName evidence="3">Fanconi anemia group G protein</fullName>
    </recommendedName>
</protein>
<dbReference type="SUPFAM" id="SSF48452">
    <property type="entry name" value="TPR-like"/>
    <property type="match status" value="2"/>
</dbReference>
<dbReference type="Proteomes" id="UP001221898">
    <property type="component" value="Unassembled WGS sequence"/>
</dbReference>
<dbReference type="EMBL" id="JAINUG010000047">
    <property type="protein sequence ID" value="KAJ8405578.1"/>
    <property type="molecule type" value="Genomic_DNA"/>
</dbReference>